<feature type="chain" id="PRO_5036473023" description="Secreted protein" evidence="1">
    <location>
        <begin position="25"/>
        <end position="71"/>
    </location>
</feature>
<keyword evidence="1" id="KW-0732">Signal</keyword>
<dbReference type="Proteomes" id="UP000886998">
    <property type="component" value="Unassembled WGS sequence"/>
</dbReference>
<dbReference type="EMBL" id="BMAV01025145">
    <property type="protein sequence ID" value="GFS38850.1"/>
    <property type="molecule type" value="Genomic_DNA"/>
</dbReference>
<accession>A0A8X6M9C8</accession>
<evidence type="ECO:0000313" key="3">
    <source>
        <dbReference type="Proteomes" id="UP000886998"/>
    </source>
</evidence>
<proteinExistence type="predicted"/>
<keyword evidence="3" id="KW-1185">Reference proteome</keyword>
<feature type="signal peptide" evidence="1">
    <location>
        <begin position="1"/>
        <end position="24"/>
    </location>
</feature>
<gene>
    <name evidence="2" type="ORF">TNIN_73091</name>
</gene>
<sequence length="71" mass="7909">MYVSIISFWSTLLCANSCWDGSVCRVAVGGRCRCLSEATDRRFLSLSVCPLSQRKTPCRPTRRSLDIGNAH</sequence>
<comment type="caution">
    <text evidence="2">The sequence shown here is derived from an EMBL/GenBank/DDBJ whole genome shotgun (WGS) entry which is preliminary data.</text>
</comment>
<evidence type="ECO:0000256" key="1">
    <source>
        <dbReference type="SAM" id="SignalP"/>
    </source>
</evidence>
<dbReference type="AlphaFoldDB" id="A0A8X6M9C8"/>
<reference evidence="2" key="1">
    <citation type="submission" date="2020-08" db="EMBL/GenBank/DDBJ databases">
        <title>Multicomponent nature underlies the extraordinary mechanical properties of spider dragline silk.</title>
        <authorList>
            <person name="Kono N."/>
            <person name="Nakamura H."/>
            <person name="Mori M."/>
            <person name="Yoshida Y."/>
            <person name="Ohtoshi R."/>
            <person name="Malay A.D."/>
            <person name="Moran D.A.P."/>
            <person name="Tomita M."/>
            <person name="Numata K."/>
            <person name="Arakawa K."/>
        </authorList>
    </citation>
    <scope>NUCLEOTIDE SEQUENCE</scope>
</reference>
<organism evidence="2 3">
    <name type="scientific">Trichonephila inaurata madagascariensis</name>
    <dbReference type="NCBI Taxonomy" id="2747483"/>
    <lineage>
        <taxon>Eukaryota</taxon>
        <taxon>Metazoa</taxon>
        <taxon>Ecdysozoa</taxon>
        <taxon>Arthropoda</taxon>
        <taxon>Chelicerata</taxon>
        <taxon>Arachnida</taxon>
        <taxon>Araneae</taxon>
        <taxon>Araneomorphae</taxon>
        <taxon>Entelegynae</taxon>
        <taxon>Araneoidea</taxon>
        <taxon>Nephilidae</taxon>
        <taxon>Trichonephila</taxon>
        <taxon>Trichonephila inaurata</taxon>
    </lineage>
</organism>
<protein>
    <recommendedName>
        <fullName evidence="4">Secreted protein</fullName>
    </recommendedName>
</protein>
<evidence type="ECO:0000313" key="2">
    <source>
        <dbReference type="EMBL" id="GFS38850.1"/>
    </source>
</evidence>
<name>A0A8X6M9C8_9ARAC</name>
<evidence type="ECO:0008006" key="4">
    <source>
        <dbReference type="Google" id="ProtNLM"/>
    </source>
</evidence>